<dbReference type="AlphaFoldDB" id="A0A6L2MET7"/>
<sequence length="627" mass="72911">MQKIIKEQVKEQVKVQVSKILLKIEQIVNDQLEAEVLTQSSNSLKTSYAIAADLSEMELKKILIEKMEGNKSIHRSNEDVVMMMRIMMKNPPLDQTGGPRDEEKERSQSQQALQRRKLPGALHPEWFSQQKKPPTPDRDWNKTFLTTHGSIQPWINEVAKQIHSRASFNELMDTPVDFFAFLMNRIKVDTLTSELLAGPTYELMKGHAKQYPYNLLKPLPLIPNSQSRRVIPFDHFINNDLEYLRRGASSRKYTTSVTKTKAADYGHIKWIEDLLYSFAVNQEFARDVYSKCRIIAVIELKIVEWHNYKHLDWIMKKLNLTRPDTYRSDLKRKEAYIAYSNPRGFIYQNKDKQNRLMRIDELHKFSVGTLTDVRTTLDDRLKDKGCKERSPPYTLGRNQVNMYAIRNTKLFSGIEDSHHVPSDAMHNPSQPLKVGKTLFQNSRRYTHFYQLSHSELVGIEKEFERPTTHVEPCRVIIVRTPDHEDHHDDDACLEGEISTKEQLEDFDAWNDDQGTNDDEVPDEEVSPKLLAEVSGKGTTVDDLKRMQKALNDMMRSRCDSGKEHQCHLDKMKSYMESQTVWESRKEDLSLQIPKEPALIFLICARDPSVPPMTLLNQDLFYLKNENS</sequence>
<proteinExistence type="predicted"/>
<organism evidence="2">
    <name type="scientific">Tanacetum cinerariifolium</name>
    <name type="common">Dalmatian daisy</name>
    <name type="synonym">Chrysanthemum cinerariifolium</name>
    <dbReference type="NCBI Taxonomy" id="118510"/>
    <lineage>
        <taxon>Eukaryota</taxon>
        <taxon>Viridiplantae</taxon>
        <taxon>Streptophyta</taxon>
        <taxon>Embryophyta</taxon>
        <taxon>Tracheophyta</taxon>
        <taxon>Spermatophyta</taxon>
        <taxon>Magnoliopsida</taxon>
        <taxon>eudicotyledons</taxon>
        <taxon>Gunneridae</taxon>
        <taxon>Pentapetalae</taxon>
        <taxon>asterids</taxon>
        <taxon>campanulids</taxon>
        <taxon>Asterales</taxon>
        <taxon>Asteraceae</taxon>
        <taxon>Asteroideae</taxon>
        <taxon>Anthemideae</taxon>
        <taxon>Anthemidinae</taxon>
        <taxon>Tanacetum</taxon>
    </lineage>
</organism>
<feature type="region of interest" description="Disordered" evidence="1">
    <location>
        <begin position="90"/>
        <end position="116"/>
    </location>
</feature>
<comment type="caution">
    <text evidence="2">The sequence shown here is derived from an EMBL/GenBank/DDBJ whole genome shotgun (WGS) entry which is preliminary data.</text>
</comment>
<dbReference type="EMBL" id="BKCJ010006272">
    <property type="protein sequence ID" value="GEU71242.1"/>
    <property type="molecule type" value="Genomic_DNA"/>
</dbReference>
<reference evidence="2" key="1">
    <citation type="journal article" date="2019" name="Sci. Rep.">
        <title>Draft genome of Tanacetum cinerariifolium, the natural source of mosquito coil.</title>
        <authorList>
            <person name="Yamashiro T."/>
            <person name="Shiraishi A."/>
            <person name="Satake H."/>
            <person name="Nakayama K."/>
        </authorList>
    </citation>
    <scope>NUCLEOTIDE SEQUENCE</scope>
</reference>
<evidence type="ECO:0000313" key="2">
    <source>
        <dbReference type="EMBL" id="GEU71242.1"/>
    </source>
</evidence>
<evidence type="ECO:0000256" key="1">
    <source>
        <dbReference type="SAM" id="MobiDB-lite"/>
    </source>
</evidence>
<gene>
    <name evidence="2" type="ORF">Tci_043220</name>
</gene>
<accession>A0A6L2MET7</accession>
<name>A0A6L2MET7_TANCI</name>
<protein>
    <submittedName>
        <fullName evidence="2">Uncharacterized protein</fullName>
    </submittedName>
</protein>